<organism evidence="2 3">
    <name type="scientific">Mongoliibacter ruber</name>
    <dbReference type="NCBI Taxonomy" id="1750599"/>
    <lineage>
        <taxon>Bacteria</taxon>
        <taxon>Pseudomonadati</taxon>
        <taxon>Bacteroidota</taxon>
        <taxon>Cytophagia</taxon>
        <taxon>Cytophagales</taxon>
        <taxon>Cyclobacteriaceae</taxon>
        <taxon>Mongoliibacter</taxon>
    </lineage>
</organism>
<evidence type="ECO:0000256" key="1">
    <source>
        <dbReference type="SAM" id="SignalP"/>
    </source>
</evidence>
<dbReference type="AlphaFoldDB" id="A0A2T0WMM0"/>
<dbReference type="Proteomes" id="UP000238157">
    <property type="component" value="Unassembled WGS sequence"/>
</dbReference>
<evidence type="ECO:0000313" key="2">
    <source>
        <dbReference type="EMBL" id="PRY87951.1"/>
    </source>
</evidence>
<feature type="chain" id="PRO_5015660509" description="BRCT domain-containing protein" evidence="1">
    <location>
        <begin position="25"/>
        <end position="155"/>
    </location>
</feature>
<name>A0A2T0WMM0_9BACT</name>
<protein>
    <recommendedName>
        <fullName evidence="4">BRCT domain-containing protein</fullName>
    </recommendedName>
</protein>
<comment type="caution">
    <text evidence="2">The sequence shown here is derived from an EMBL/GenBank/DDBJ whole genome shotgun (WGS) entry which is preliminary data.</text>
</comment>
<evidence type="ECO:0008006" key="4">
    <source>
        <dbReference type="Google" id="ProtNLM"/>
    </source>
</evidence>
<evidence type="ECO:0000313" key="3">
    <source>
        <dbReference type="Proteomes" id="UP000238157"/>
    </source>
</evidence>
<dbReference type="EMBL" id="PVTR01000005">
    <property type="protein sequence ID" value="PRY87951.1"/>
    <property type="molecule type" value="Genomic_DNA"/>
</dbReference>
<keyword evidence="3" id="KW-1185">Reference proteome</keyword>
<dbReference type="PROSITE" id="PS51257">
    <property type="entry name" value="PROKAR_LIPOPROTEIN"/>
    <property type="match status" value="1"/>
</dbReference>
<gene>
    <name evidence="2" type="ORF">CLW00_10571</name>
</gene>
<proteinExistence type="predicted"/>
<reference evidence="2 3" key="1">
    <citation type="submission" date="2018-03" db="EMBL/GenBank/DDBJ databases">
        <title>Genomic Encyclopedia of Archaeal and Bacterial Type Strains, Phase II (KMG-II): from individual species to whole genera.</title>
        <authorList>
            <person name="Goeker M."/>
        </authorList>
    </citation>
    <scope>NUCLEOTIDE SEQUENCE [LARGE SCALE GENOMIC DNA]</scope>
    <source>
        <strain evidence="2 3">DSM 27929</strain>
    </source>
</reference>
<sequence>MYLTKSKFSHFLVIVLLLFSACQGELDEIATIDEAIMEEESSFNAFNFEELADVSDFTNLREGDFTGRFLILSKGQKLPNNLERSVQNAGGEIVKTFPEIGVAVAVARSADFLANSKKINGIESVTPDLILQFTKEPVSRGEIAELPSSNARRGS</sequence>
<keyword evidence="1" id="KW-0732">Signal</keyword>
<feature type="signal peptide" evidence="1">
    <location>
        <begin position="1"/>
        <end position="24"/>
    </location>
</feature>
<accession>A0A2T0WMM0</accession>